<organism evidence="2 3">
    <name type="scientific">Pyricularia oryzae</name>
    <name type="common">Rice blast fungus</name>
    <name type="synonym">Magnaporthe oryzae</name>
    <dbReference type="NCBI Taxonomy" id="318829"/>
    <lineage>
        <taxon>Eukaryota</taxon>
        <taxon>Fungi</taxon>
        <taxon>Dikarya</taxon>
        <taxon>Ascomycota</taxon>
        <taxon>Pezizomycotina</taxon>
        <taxon>Sordariomycetes</taxon>
        <taxon>Sordariomycetidae</taxon>
        <taxon>Magnaporthales</taxon>
        <taxon>Pyriculariaceae</taxon>
        <taxon>Pyricularia</taxon>
    </lineage>
</organism>
<sequence>MLLAHALISITTTAALATRKEGPGCVRVSQTPRTTPTPTVARTCTSARKSTGTQTWLAKTGCAVHCSQTASCVAD</sequence>
<evidence type="ECO:0000313" key="2">
    <source>
        <dbReference type="EMBL" id="QBZ62007.1"/>
    </source>
</evidence>
<reference evidence="2 3" key="1">
    <citation type="journal article" date="2019" name="Mol. Biol. Evol.">
        <title>Blast fungal genomes show frequent chromosomal changes, gene gains and losses, and effector gene turnover.</title>
        <authorList>
            <person name="Gomez Luciano L.B."/>
            <person name="Jason Tsai I."/>
            <person name="Chuma I."/>
            <person name="Tosa Y."/>
            <person name="Chen Y.H."/>
            <person name="Li J.Y."/>
            <person name="Li M.Y."/>
            <person name="Jade Lu M.Y."/>
            <person name="Nakayashiki H."/>
            <person name="Li W.H."/>
        </authorList>
    </citation>
    <scope>NUCLEOTIDE SEQUENCE [LARGE SCALE GENOMIC DNA]</scope>
    <source>
        <strain evidence="2">MZ5-1-6</strain>
    </source>
</reference>
<evidence type="ECO:0000256" key="1">
    <source>
        <dbReference type="SAM" id="SignalP"/>
    </source>
</evidence>
<gene>
    <name evidence="2" type="ORF">PoMZ_10881</name>
</gene>
<dbReference type="EMBL" id="CP034208">
    <property type="protein sequence ID" value="QBZ62007.1"/>
    <property type="molecule type" value="Genomic_DNA"/>
</dbReference>
<dbReference type="AlphaFoldDB" id="A0A4P7NIZ0"/>
<protein>
    <submittedName>
        <fullName evidence="2">Uncharacterized protein</fullName>
    </submittedName>
</protein>
<feature type="chain" id="PRO_5020960162" evidence="1">
    <location>
        <begin position="18"/>
        <end position="75"/>
    </location>
</feature>
<evidence type="ECO:0000313" key="3">
    <source>
        <dbReference type="Proteomes" id="UP000294847"/>
    </source>
</evidence>
<dbReference type="Proteomes" id="UP000294847">
    <property type="component" value="Chromosome 5"/>
</dbReference>
<feature type="signal peptide" evidence="1">
    <location>
        <begin position="1"/>
        <end position="17"/>
    </location>
</feature>
<name>A0A4P7NIZ0_PYROR</name>
<proteinExistence type="predicted"/>
<accession>A0A4P7NIZ0</accession>
<feature type="non-terminal residue" evidence="2">
    <location>
        <position position="75"/>
    </location>
</feature>
<keyword evidence="1" id="KW-0732">Signal</keyword>